<accession>A0A0E9QBB4</accession>
<reference evidence="1" key="2">
    <citation type="journal article" date="2015" name="Fish Shellfish Immunol.">
        <title>Early steps in the European eel (Anguilla anguilla)-Vibrio vulnificus interaction in the gills: Role of the RtxA13 toxin.</title>
        <authorList>
            <person name="Callol A."/>
            <person name="Pajuelo D."/>
            <person name="Ebbesson L."/>
            <person name="Teles M."/>
            <person name="MacKenzie S."/>
            <person name="Amaro C."/>
        </authorList>
    </citation>
    <scope>NUCLEOTIDE SEQUENCE</scope>
</reference>
<evidence type="ECO:0000313" key="1">
    <source>
        <dbReference type="EMBL" id="JAH13630.1"/>
    </source>
</evidence>
<organism evidence="1">
    <name type="scientific">Anguilla anguilla</name>
    <name type="common">European freshwater eel</name>
    <name type="synonym">Muraena anguilla</name>
    <dbReference type="NCBI Taxonomy" id="7936"/>
    <lineage>
        <taxon>Eukaryota</taxon>
        <taxon>Metazoa</taxon>
        <taxon>Chordata</taxon>
        <taxon>Craniata</taxon>
        <taxon>Vertebrata</taxon>
        <taxon>Euteleostomi</taxon>
        <taxon>Actinopterygii</taxon>
        <taxon>Neopterygii</taxon>
        <taxon>Teleostei</taxon>
        <taxon>Anguilliformes</taxon>
        <taxon>Anguillidae</taxon>
        <taxon>Anguilla</taxon>
    </lineage>
</organism>
<dbReference type="EMBL" id="GBXM01094947">
    <property type="protein sequence ID" value="JAH13630.1"/>
    <property type="molecule type" value="Transcribed_RNA"/>
</dbReference>
<name>A0A0E9QBB4_ANGAN</name>
<dbReference type="AlphaFoldDB" id="A0A0E9QBB4"/>
<proteinExistence type="predicted"/>
<protein>
    <submittedName>
        <fullName evidence="1">Uncharacterized protein</fullName>
    </submittedName>
</protein>
<sequence>MVTVTTMPPSRGTVERLWSFTTTQMEVSCSPPPRTRLWQCGTARQGSESSA</sequence>
<reference evidence="1" key="1">
    <citation type="submission" date="2014-11" db="EMBL/GenBank/DDBJ databases">
        <authorList>
            <person name="Amaro Gonzalez C."/>
        </authorList>
    </citation>
    <scope>NUCLEOTIDE SEQUENCE</scope>
</reference>